<gene>
    <name evidence="1" type="ORF">N3K66_008295</name>
</gene>
<protein>
    <submittedName>
        <fullName evidence="1">Uncharacterized protein</fullName>
    </submittedName>
</protein>
<accession>A0ACC0UT28</accession>
<keyword evidence="2" id="KW-1185">Reference proteome</keyword>
<dbReference type="Proteomes" id="UP001163324">
    <property type="component" value="Chromosome 8"/>
</dbReference>
<evidence type="ECO:0000313" key="1">
    <source>
        <dbReference type="EMBL" id="KAI9897273.1"/>
    </source>
</evidence>
<dbReference type="EMBL" id="CM047947">
    <property type="protein sequence ID" value="KAI9897273.1"/>
    <property type="molecule type" value="Genomic_DNA"/>
</dbReference>
<name>A0ACC0UT28_9HYPO</name>
<evidence type="ECO:0000313" key="2">
    <source>
        <dbReference type="Proteomes" id="UP001163324"/>
    </source>
</evidence>
<comment type="caution">
    <text evidence="1">The sequence shown here is derived from an EMBL/GenBank/DDBJ whole genome shotgun (WGS) entry which is preliminary data.</text>
</comment>
<proteinExistence type="predicted"/>
<sequence length="1604" mass="174834">MAQRKSALGRQTFYLMKKNWIISLERHFILTLYLTFILPIISAVYLGIFKNLNNPSSEFGFADPRDVLSLGDALGKAESARDTVVFVNNDFTGGDIETVINDLSDQVTAAGKKAKVISDPDQVGYDCVASFRGATNCYGAVVFNSSPDEGTGKNWNYTLRADVLLGQNFKFQRDNNDVQIYTLPLQRAVDQAIANVGGGSSPSLSKMQEWAFTNMTEEQREAEVREKYQDTIIDYLGIAFILALLGVTYHLPGTIATEREIGLSSLLDAMMIVRWDWEPQAARLFSYVGSYGSMYLPGWVIAAIITRFMIWAKTSVVIILFFFILAGAACTSWAVLGGTFFKKAQLSGTVNSLLFIMLGVAAQAIPNPGAGLTAVLGVLFTPCNVVFFIKYIARAEKDALPADLLNAPERSNSTLPGVILYVFFGIQFFIYPIIAAFLERTFHGVAQDGRTIYKGDSGSPPAEAVHIDGMTRIYRPSFLRRMFGAIVKSRPPTVAVNNLQLTAKRGQILCLLGANGSGKSTTLDAVAGLSKFQQGSVTIDASQGIGIAPQKNVLWDDLTVLEHIEMFYKLKCPGMYMADEDIDQLIEAIGLETKRKALSKTLSGGQKRKLQLGMMLVGGSGVCCIDEVSSGVDPLSRRKLWDILLQERGRRTMILTTHFLDEADLLADEIAILTKGELKAHGTSVELKETLGAGYRVHVLDAKNVRDPPHVDGVQLKVTNSTIVYTASSSSQAAEVIRLLEAERIQYRLSSPTIEDVFLAVAEETKPAFAAPPAGLGHRNSDDTAIAMIDKDSMDKGIQLMSGRKVGFFGQVVTLMRKRFILFKTNWFPYLVGFLLPILAAGLTQLLIADKDAANCEPAGSGRRADADSFNDLFDGITVAAGPRSGFPSGAQQAFEDLIPSGIAGGTPSLELQNSYSDWESYIENNRNKVQPGGIWIGGTPTIAYRAEKFQVMTGILTQNLLNTIRTNTSIATNYIPFDSPTPSNTGATLQVALYFSIAVAIFPAFYSLYPNQEKRSSVRGLQYSSGVRSLPLWTAHLAFDYALMLVSMLITAVIFAVTSDVWYEVGLIFPVFLLYALASLLLGYVISLFTESQLATWAAVAVTQGLGVAVYMIAWLFILTFSPPSAAESNVLIGHYVISIFVPAGSLIRALLVGMNVFNTACDGFEFQANPADINAYGGPILYLAVQSVLYFCILLYYDSGNKLPSFLAGKKKTVSHQQAQYADKEMADELVRVEADTNKDGLQVKHLSKSFDGITAVDNVTFGIGHSEVFALLGPNGAGKSTTISMIRGDLAPSKNGGDVFIEQISVTDQRALARANLGVCPQFDAIDSMTVLEHLRHYARIRGIQDIEGQVAAVVRAVGLEAFTNTMAEHLSGGNKRKLSLGIALTGNPSVILLDEPSSGLDAAAKRTMWKTLNTIVPGRSILLTTHSMEEADALATRAGILARRMLAVGEVDELQKRFGDSLYVHLVSKTAPHSTQEEMDRMRQWVQDTLPEARIESATYHGQMRFSVPAAAVLQRTRSTANRSRHPSQVQGGDSTEQSALGALVVLLEEQKDALGIAHHSVTPTTLNEVFLSIVGRHNVQEEGYGQVAQKPWWKKLLMM</sequence>
<organism evidence="1 2">
    <name type="scientific">Trichothecium roseum</name>
    <dbReference type="NCBI Taxonomy" id="47278"/>
    <lineage>
        <taxon>Eukaryota</taxon>
        <taxon>Fungi</taxon>
        <taxon>Dikarya</taxon>
        <taxon>Ascomycota</taxon>
        <taxon>Pezizomycotina</taxon>
        <taxon>Sordariomycetes</taxon>
        <taxon>Hypocreomycetidae</taxon>
        <taxon>Hypocreales</taxon>
        <taxon>Hypocreales incertae sedis</taxon>
        <taxon>Trichothecium</taxon>
    </lineage>
</organism>
<reference evidence="1" key="1">
    <citation type="submission" date="2022-10" db="EMBL/GenBank/DDBJ databases">
        <title>Complete Genome of Trichothecium roseum strain YXFP-22015, a Plant Pathogen Isolated from Citrus.</title>
        <authorList>
            <person name="Wang Y."/>
            <person name="Zhu L."/>
        </authorList>
    </citation>
    <scope>NUCLEOTIDE SEQUENCE</scope>
    <source>
        <strain evidence="1">YXFP-22015</strain>
    </source>
</reference>